<dbReference type="AlphaFoldDB" id="A0A6A6STQ3"/>
<sequence>MSRSKIYRQIALLFCSHFLLLIPNISATLLKGRGNCCGSATDDCVTDDDPAGINSNINEQPDDATDDKRPSIGIEFETSWRYLEPKNPDACGQTLINLLKGHAINPPDHHGDAWELTADTSIHKQLSLEYILNGKEIYVGDNDARRAAGQVAADYTSWNPHGDMANNEHHVEGSDPRCDPWVIVDDITRKGASAVDVRWSPQVTAPMPFEAILELVRYAWNNQPSALLPPGLRATSQGFQVYITKDFFQASSGGFSADDVKDDALGFFSILMTWVKLPNNAENDWEHDPATSYKMYIGIMPRTDFTSMYSLFKESNTMQGSLYDMVKKLACYNNEDNGNAVSGTLADPKTNDFLDTITFKAFDRTNPQIINKLTVKDWIASIEAGTSPDELTKLDLNIDGSIGALRDRTESVLGTQRQVPLFEFRKLENAATSEFADRADAYEQEVVRLHNAHANAARFIKQREVPRFSHIKRQGLNASCPTATISGTSTETAPPTTSAPPMPSCSYLYAAPDNGIEMNACVCGSVTLPPLTLTNAPNQEASCSYTAMPSSSVANPITIPTQYWTNNCQACTLIGGIADAATCTSVGGCTPTSAPKPVLAIEISNNSIPIGNADNFDDGKDLRTDFYTQLQNICPDSSDHCDSTQTAEVHGIPIIIGEEVDFEVLSLVVQDSHYSSKDDRDRMLAAAMATWQQAVSKSCKEVEYHDDEPDVGSGCGNGALVNQSPFTDPQNNRRAARCKDCPRNDHQCRYNGTLCTGADHIHANLAGSSGPYENYMDIAFSVKLDGVSAFDEFICEVAVNGLNDLAMAIAPELAGPDIMEDIDLQAACESLAGGL</sequence>
<dbReference type="OrthoDB" id="3797888at2759"/>
<feature type="signal peptide" evidence="1">
    <location>
        <begin position="1"/>
        <end position="27"/>
    </location>
</feature>
<feature type="chain" id="PRO_5025385762" evidence="1">
    <location>
        <begin position="28"/>
        <end position="835"/>
    </location>
</feature>
<protein>
    <submittedName>
        <fullName evidence="2">Uncharacterized protein</fullName>
    </submittedName>
</protein>
<evidence type="ECO:0000313" key="3">
    <source>
        <dbReference type="Proteomes" id="UP000799324"/>
    </source>
</evidence>
<keyword evidence="3" id="KW-1185">Reference proteome</keyword>
<dbReference type="Proteomes" id="UP000799324">
    <property type="component" value="Unassembled WGS sequence"/>
</dbReference>
<evidence type="ECO:0000256" key="1">
    <source>
        <dbReference type="SAM" id="SignalP"/>
    </source>
</evidence>
<keyword evidence="1" id="KW-0732">Signal</keyword>
<accession>A0A6A6STQ3</accession>
<gene>
    <name evidence="2" type="ORF">K491DRAFT_730354</name>
</gene>
<evidence type="ECO:0000313" key="2">
    <source>
        <dbReference type="EMBL" id="KAF2650990.1"/>
    </source>
</evidence>
<reference evidence="2" key="1">
    <citation type="journal article" date="2020" name="Stud. Mycol.">
        <title>101 Dothideomycetes genomes: a test case for predicting lifestyles and emergence of pathogens.</title>
        <authorList>
            <person name="Haridas S."/>
            <person name="Albert R."/>
            <person name="Binder M."/>
            <person name="Bloem J."/>
            <person name="Labutti K."/>
            <person name="Salamov A."/>
            <person name="Andreopoulos B."/>
            <person name="Baker S."/>
            <person name="Barry K."/>
            <person name="Bills G."/>
            <person name="Bluhm B."/>
            <person name="Cannon C."/>
            <person name="Castanera R."/>
            <person name="Culley D."/>
            <person name="Daum C."/>
            <person name="Ezra D."/>
            <person name="Gonzalez J."/>
            <person name="Henrissat B."/>
            <person name="Kuo A."/>
            <person name="Liang C."/>
            <person name="Lipzen A."/>
            <person name="Lutzoni F."/>
            <person name="Magnuson J."/>
            <person name="Mondo S."/>
            <person name="Nolan M."/>
            <person name="Ohm R."/>
            <person name="Pangilinan J."/>
            <person name="Park H.-J."/>
            <person name="Ramirez L."/>
            <person name="Alfaro M."/>
            <person name="Sun H."/>
            <person name="Tritt A."/>
            <person name="Yoshinaga Y."/>
            <person name="Zwiers L.-H."/>
            <person name="Turgeon B."/>
            <person name="Goodwin S."/>
            <person name="Spatafora J."/>
            <person name="Crous P."/>
            <person name="Grigoriev I."/>
        </authorList>
    </citation>
    <scope>NUCLEOTIDE SEQUENCE</scope>
    <source>
        <strain evidence="2">CBS 122681</strain>
    </source>
</reference>
<organism evidence="2 3">
    <name type="scientific">Lophiostoma macrostomum CBS 122681</name>
    <dbReference type="NCBI Taxonomy" id="1314788"/>
    <lineage>
        <taxon>Eukaryota</taxon>
        <taxon>Fungi</taxon>
        <taxon>Dikarya</taxon>
        <taxon>Ascomycota</taxon>
        <taxon>Pezizomycotina</taxon>
        <taxon>Dothideomycetes</taxon>
        <taxon>Pleosporomycetidae</taxon>
        <taxon>Pleosporales</taxon>
        <taxon>Lophiostomataceae</taxon>
        <taxon>Lophiostoma</taxon>
    </lineage>
</organism>
<dbReference type="EMBL" id="MU004438">
    <property type="protein sequence ID" value="KAF2650990.1"/>
    <property type="molecule type" value="Genomic_DNA"/>
</dbReference>
<proteinExistence type="predicted"/>
<name>A0A6A6STQ3_9PLEO</name>